<evidence type="ECO:0000313" key="4">
    <source>
        <dbReference type="EMBL" id="KAK8934151.1"/>
    </source>
</evidence>
<feature type="region of interest" description="Disordered" evidence="3">
    <location>
        <begin position="1"/>
        <end position="63"/>
    </location>
</feature>
<accession>A0AAP0BAD0</accession>
<name>A0AAP0BAD0_9ASPA</name>
<proteinExistence type="predicted"/>
<gene>
    <name evidence="4" type="ORF">KSP39_PZI014706</name>
</gene>
<dbReference type="PANTHER" id="PTHR33172">
    <property type="entry name" value="OS08G0516900 PROTEIN"/>
    <property type="match status" value="1"/>
</dbReference>
<keyword evidence="2" id="KW-0539">Nucleus</keyword>
<reference evidence="4 5" key="1">
    <citation type="journal article" date="2022" name="Nat. Plants">
        <title>Genomes of leafy and leafless Platanthera orchids illuminate the evolution of mycoheterotrophy.</title>
        <authorList>
            <person name="Li M.H."/>
            <person name="Liu K.W."/>
            <person name="Li Z."/>
            <person name="Lu H.C."/>
            <person name="Ye Q.L."/>
            <person name="Zhang D."/>
            <person name="Wang J.Y."/>
            <person name="Li Y.F."/>
            <person name="Zhong Z.M."/>
            <person name="Liu X."/>
            <person name="Yu X."/>
            <person name="Liu D.K."/>
            <person name="Tu X.D."/>
            <person name="Liu B."/>
            <person name="Hao Y."/>
            <person name="Liao X.Y."/>
            <person name="Jiang Y.T."/>
            <person name="Sun W.H."/>
            <person name="Chen J."/>
            <person name="Chen Y.Q."/>
            <person name="Ai Y."/>
            <person name="Zhai J.W."/>
            <person name="Wu S.S."/>
            <person name="Zhou Z."/>
            <person name="Hsiao Y.Y."/>
            <person name="Wu W.L."/>
            <person name="Chen Y.Y."/>
            <person name="Lin Y.F."/>
            <person name="Hsu J.L."/>
            <person name="Li C.Y."/>
            <person name="Wang Z.W."/>
            <person name="Zhao X."/>
            <person name="Zhong W.Y."/>
            <person name="Ma X.K."/>
            <person name="Ma L."/>
            <person name="Huang J."/>
            <person name="Chen G.Z."/>
            <person name="Huang M.Z."/>
            <person name="Huang L."/>
            <person name="Peng D.H."/>
            <person name="Luo Y.B."/>
            <person name="Zou S.Q."/>
            <person name="Chen S.P."/>
            <person name="Lan S."/>
            <person name="Tsai W.C."/>
            <person name="Van de Peer Y."/>
            <person name="Liu Z.J."/>
        </authorList>
    </citation>
    <scope>NUCLEOTIDE SEQUENCE [LARGE SCALE GENOMIC DNA]</scope>
    <source>
        <strain evidence="4">Lor287</strain>
    </source>
</reference>
<evidence type="ECO:0000256" key="3">
    <source>
        <dbReference type="SAM" id="MobiDB-lite"/>
    </source>
</evidence>
<comment type="subcellular location">
    <subcellularLocation>
        <location evidence="1">Nucleus</location>
    </subcellularLocation>
</comment>
<dbReference type="PANTHER" id="PTHR33172:SF29">
    <property type="entry name" value="OS06G0559400 PROTEIN"/>
    <property type="match status" value="1"/>
</dbReference>
<evidence type="ECO:0008006" key="6">
    <source>
        <dbReference type="Google" id="ProtNLM"/>
    </source>
</evidence>
<dbReference type="EMBL" id="JBBWWQ010000012">
    <property type="protein sequence ID" value="KAK8934151.1"/>
    <property type="molecule type" value="Genomic_DNA"/>
</dbReference>
<dbReference type="GO" id="GO:0005634">
    <property type="term" value="C:nucleus"/>
    <property type="evidence" value="ECO:0007669"/>
    <property type="project" value="UniProtKB-SubCell"/>
</dbReference>
<evidence type="ECO:0000256" key="1">
    <source>
        <dbReference type="ARBA" id="ARBA00004123"/>
    </source>
</evidence>
<evidence type="ECO:0000256" key="2">
    <source>
        <dbReference type="ARBA" id="ARBA00023242"/>
    </source>
</evidence>
<feature type="compositionally biased region" description="Acidic residues" evidence="3">
    <location>
        <begin position="16"/>
        <end position="38"/>
    </location>
</feature>
<feature type="region of interest" description="Disordered" evidence="3">
    <location>
        <begin position="136"/>
        <end position="169"/>
    </location>
</feature>
<comment type="caution">
    <text evidence="4">The sequence shown here is derived from an EMBL/GenBank/DDBJ whole genome shotgun (WGS) entry which is preliminary data.</text>
</comment>
<protein>
    <recommendedName>
        <fullName evidence="6">Oxidative stress 3</fullName>
    </recommendedName>
</protein>
<dbReference type="InterPro" id="IPR051992">
    <property type="entry name" value="OxStress_Response_Reg"/>
</dbReference>
<feature type="compositionally biased region" description="Polar residues" evidence="3">
    <location>
        <begin position="1"/>
        <end position="11"/>
    </location>
</feature>
<dbReference type="AlphaFoldDB" id="A0AAP0BAD0"/>
<evidence type="ECO:0000313" key="5">
    <source>
        <dbReference type="Proteomes" id="UP001418222"/>
    </source>
</evidence>
<organism evidence="4 5">
    <name type="scientific">Platanthera zijinensis</name>
    <dbReference type="NCBI Taxonomy" id="2320716"/>
    <lineage>
        <taxon>Eukaryota</taxon>
        <taxon>Viridiplantae</taxon>
        <taxon>Streptophyta</taxon>
        <taxon>Embryophyta</taxon>
        <taxon>Tracheophyta</taxon>
        <taxon>Spermatophyta</taxon>
        <taxon>Magnoliopsida</taxon>
        <taxon>Liliopsida</taxon>
        <taxon>Asparagales</taxon>
        <taxon>Orchidaceae</taxon>
        <taxon>Orchidoideae</taxon>
        <taxon>Orchideae</taxon>
        <taxon>Orchidinae</taxon>
        <taxon>Platanthera</taxon>
    </lineage>
</organism>
<dbReference type="GO" id="GO:0006950">
    <property type="term" value="P:response to stress"/>
    <property type="evidence" value="ECO:0007669"/>
    <property type="project" value="UniProtKB-ARBA"/>
</dbReference>
<dbReference type="Proteomes" id="UP001418222">
    <property type="component" value="Unassembled WGS sequence"/>
</dbReference>
<sequence>MEDSFVPQSSPGIMVEQEEDELGSFSSFEEEEDDEDPAESVSSSSSDSVEDAGGDPSLSNGRFDMSSLIAQLPLKRGLSKHFHGKSQSFASLCDVRSLEDLVKIERPCGKKMKSSRSYRGGLDSQKALSFSRTITKKARRSSFSNLGTKKQGFVGGSRPPIPPQRSPGNLSNLALLFAR</sequence>
<keyword evidence="5" id="KW-1185">Reference proteome</keyword>